<dbReference type="PANTHER" id="PTHR43190">
    <property type="entry name" value="N-ACETYL-D-GLUCOSAMINE KINASE"/>
    <property type="match status" value="1"/>
</dbReference>
<reference evidence="3" key="1">
    <citation type="submission" date="2018-12" db="EMBL/GenBank/DDBJ databases">
        <title>Complete genome sequence of Paenibacillus sp. MBLB1234.</title>
        <authorList>
            <person name="Nam Y.-D."/>
            <person name="Kang J."/>
            <person name="Chung W.-H."/>
            <person name="Park Y.S."/>
        </authorList>
    </citation>
    <scope>NUCLEOTIDE SEQUENCE [LARGE SCALE GENOMIC DNA]</scope>
    <source>
        <strain evidence="3">MBLB1234</strain>
    </source>
</reference>
<dbReference type="InterPro" id="IPR043129">
    <property type="entry name" value="ATPase_NBD"/>
</dbReference>
<dbReference type="EMBL" id="CP034346">
    <property type="protein sequence ID" value="AZS17544.1"/>
    <property type="molecule type" value="Genomic_DNA"/>
</dbReference>
<evidence type="ECO:0000259" key="1">
    <source>
        <dbReference type="Pfam" id="PF01869"/>
    </source>
</evidence>
<sequence length="306" mass="32279">MRFAAGLDGGGTKTKVAIADESGRMVETFTSGPINYNGQDERVVERNIEEIVTRIGMVCGSLEHCAHICLGAAGISATGVTERLTVAIRKAGYRGGLTLAGDHETALYGALSQPHGIILIAGTGSICYGRNEQGCTHRTGGFGHLIDDEGSGYSIGRQLLEALVQASDGRIPPTVVSERIYETLQLPNGSLNEVIGFVYDPQRTKKDIAALAPILSEACSVGDMAALNIARQSAEALFELLAPVAERLGLQSGNLALAGSVLLHNSFIQSALRGRIAESYPGLSCILPKHDAAWGAMMIAKNMKMN</sequence>
<evidence type="ECO:0000313" key="2">
    <source>
        <dbReference type="EMBL" id="AZS17544.1"/>
    </source>
</evidence>
<keyword evidence="3" id="KW-1185">Reference proteome</keyword>
<name>A0A3Q9IC47_9BACL</name>
<evidence type="ECO:0000313" key="3">
    <source>
        <dbReference type="Proteomes" id="UP000270678"/>
    </source>
</evidence>
<dbReference type="SUPFAM" id="SSF53067">
    <property type="entry name" value="Actin-like ATPase domain"/>
    <property type="match status" value="2"/>
</dbReference>
<dbReference type="KEGG" id="plut:EI981_26020"/>
<protein>
    <submittedName>
        <fullName evidence="2">ATPase</fullName>
    </submittedName>
</protein>
<dbReference type="InterPro" id="IPR052519">
    <property type="entry name" value="Euk-type_GlcNAc_Kinase"/>
</dbReference>
<dbReference type="AlphaFoldDB" id="A0A3Q9IC47"/>
<dbReference type="Proteomes" id="UP000270678">
    <property type="component" value="Chromosome"/>
</dbReference>
<gene>
    <name evidence="2" type="ORF">EI981_26020</name>
</gene>
<dbReference type="RefSeq" id="WP_127003184.1">
    <property type="nucleotide sequence ID" value="NZ_CP034346.1"/>
</dbReference>
<accession>A0A3Q9IC47</accession>
<dbReference type="OrthoDB" id="9772633at2"/>
<dbReference type="Pfam" id="PF01869">
    <property type="entry name" value="BcrAD_BadFG"/>
    <property type="match status" value="1"/>
</dbReference>
<organism evidence="2 3">
    <name type="scientific">Paenibacillus lutimineralis</name>
    <dbReference type="NCBI Taxonomy" id="2707005"/>
    <lineage>
        <taxon>Bacteria</taxon>
        <taxon>Bacillati</taxon>
        <taxon>Bacillota</taxon>
        <taxon>Bacilli</taxon>
        <taxon>Bacillales</taxon>
        <taxon>Paenibacillaceae</taxon>
        <taxon>Paenibacillus</taxon>
    </lineage>
</organism>
<dbReference type="InterPro" id="IPR002731">
    <property type="entry name" value="ATPase_BadF"/>
</dbReference>
<proteinExistence type="predicted"/>
<dbReference type="Gene3D" id="3.30.420.40">
    <property type="match status" value="2"/>
</dbReference>
<feature type="domain" description="ATPase BadF/BadG/BcrA/BcrD type" evidence="1">
    <location>
        <begin position="6"/>
        <end position="300"/>
    </location>
</feature>
<dbReference type="PANTHER" id="PTHR43190:SF3">
    <property type="entry name" value="N-ACETYL-D-GLUCOSAMINE KINASE"/>
    <property type="match status" value="1"/>
</dbReference>